<evidence type="ECO:0000313" key="13">
    <source>
        <dbReference type="EMBL" id="GAA4027950.1"/>
    </source>
</evidence>
<gene>
    <name evidence="9 13" type="primary">edd</name>
    <name evidence="13" type="ORF">GCM10022212_27650</name>
</gene>
<evidence type="ECO:0000256" key="5">
    <source>
        <dbReference type="ARBA" id="ARBA00023014"/>
    </source>
</evidence>
<dbReference type="EMBL" id="BAAAZE010000010">
    <property type="protein sequence ID" value="GAA4027950.1"/>
    <property type="molecule type" value="Genomic_DNA"/>
</dbReference>
<dbReference type="PANTHER" id="PTHR43661">
    <property type="entry name" value="D-XYLONATE DEHYDRATASE"/>
    <property type="match status" value="1"/>
</dbReference>
<dbReference type="InterPro" id="IPR056740">
    <property type="entry name" value="ILV_EDD_C"/>
</dbReference>
<reference evidence="14" key="1">
    <citation type="journal article" date="2019" name="Int. J. Syst. Evol. Microbiol.">
        <title>The Global Catalogue of Microorganisms (GCM) 10K type strain sequencing project: providing services to taxonomists for standard genome sequencing and annotation.</title>
        <authorList>
            <consortium name="The Broad Institute Genomics Platform"/>
            <consortium name="The Broad Institute Genome Sequencing Center for Infectious Disease"/>
            <person name="Wu L."/>
            <person name="Ma J."/>
        </authorList>
    </citation>
    <scope>NUCLEOTIDE SEQUENCE [LARGE SCALE GENOMIC DNA]</scope>
    <source>
        <strain evidence="14">JCM 16673</strain>
    </source>
</reference>
<keyword evidence="2 9" id="KW-0004">4Fe-4S</keyword>
<keyword evidence="7 9" id="KW-0456">Lyase</keyword>
<dbReference type="PANTHER" id="PTHR43661:SF1">
    <property type="entry name" value="PHOSPHOGLUCONATE DEHYDRATASE"/>
    <property type="match status" value="1"/>
</dbReference>
<feature type="binding site" evidence="9">
    <location>
        <position position="223"/>
    </location>
    <ligand>
        <name>[4Fe-4S] cluster</name>
        <dbReference type="ChEBI" id="CHEBI:49883"/>
    </ligand>
</feature>
<sequence length="617" mass="65018">MSLHPVLSSVTDRIIERSRPWRSAYLARMASALQQGVQRNALSCTNLAHGFAAFPANDKLALRQARVPSVAIISSYNDMLSAHQPFERFPQLIKDAARAAGGVAQFAGGVPAMCDGVTQGQPGMELSLFSRDAIAMSTAIALSHNMFDAAVYLGVCDKIVPGLLIGALHFGHLPAVFIPAGPMTSGMSNSEKARVRQLYAQGKIGRAELLEAESQSYHGAGTCTFYGTANSNQMLMEVMGLHLPGAAFITPGTPLRDALTAAAAQRAVHIATHTPDYTPVGRLVDEKSIVNAIIALLATGGSTNHTLHLVAIAKAAGIVIDWDDFSALSAVIPLLTRIYPNGDADVNHFHAAGGTGFVIRELLDAGLLHDDVTTILGKSLRAHCSEPFLQDGALVWQPSPALSADTNVVRGAAEPFSADGGLRLLSGNLGRAVIKVSAVKPAYRRVEAPAIVFDSQEAFLQAYKADELNRDFVVVVRFQGPRANGMPELHSLTPALANLQDAGFHVALVTDGRMSGASGKVPAAIHVSPEVLAGGALGRVRTGDMMLLDADAGILQALVPDAEWAARSQATADLRSNQVGMGRDLFAMFRATVSAAEEGATTFDLPPVLPTVEKVTV</sequence>
<comment type="cofactor">
    <cofactor evidence="9">
        <name>[4Fe-4S] cluster</name>
        <dbReference type="ChEBI" id="CHEBI:49883"/>
    </cofactor>
    <text evidence="9">Binds 1 [4Fe-4S] cluster.</text>
</comment>
<dbReference type="HAMAP" id="MF_02094">
    <property type="entry name" value="Edd"/>
    <property type="match status" value="1"/>
</dbReference>
<name>A0ABP7TLL2_9BURK</name>
<dbReference type="Gene3D" id="3.50.30.80">
    <property type="entry name" value="IlvD/EDD C-terminal domain-like"/>
    <property type="match status" value="1"/>
</dbReference>
<dbReference type="Pfam" id="PF00920">
    <property type="entry name" value="ILVD_EDD_N"/>
    <property type="match status" value="1"/>
</dbReference>
<feature type="domain" description="Dihydroxy-acid/6-phosphogluconate dehydratase C-terminal" evidence="12">
    <location>
        <begin position="407"/>
        <end position="600"/>
    </location>
</feature>
<feature type="binding site" evidence="9">
    <location>
        <position position="156"/>
    </location>
    <ligand>
        <name>[4Fe-4S] cluster</name>
        <dbReference type="ChEBI" id="CHEBI:49883"/>
    </ligand>
</feature>
<keyword evidence="14" id="KW-1185">Reference proteome</keyword>
<evidence type="ECO:0000259" key="11">
    <source>
        <dbReference type="Pfam" id="PF00920"/>
    </source>
</evidence>
<keyword evidence="5 9" id="KW-0411">Iron-sulfur</keyword>
<evidence type="ECO:0000256" key="9">
    <source>
        <dbReference type="HAMAP-Rule" id="MF_02094"/>
    </source>
</evidence>
<evidence type="ECO:0000256" key="10">
    <source>
        <dbReference type="NCBIfam" id="TIGR01196"/>
    </source>
</evidence>
<comment type="pathway">
    <text evidence="9">Carbohydrate metabolism; Entner-Doudoroff pathway.</text>
</comment>
<feature type="domain" description="Dihydroxy-acid/6-phosphogluconate dehydratase N-terminal" evidence="11">
    <location>
        <begin position="68"/>
        <end position="381"/>
    </location>
</feature>
<proteinExistence type="inferred from homology"/>
<comment type="similarity">
    <text evidence="1 9">Belongs to the IlvD/Edd family.</text>
</comment>
<protein>
    <recommendedName>
        <fullName evidence="9 10">Phosphogluconate dehydratase</fullName>
        <ecNumber evidence="9 10">4.2.1.12</ecNumber>
    </recommendedName>
</protein>
<dbReference type="NCBIfam" id="TIGR01196">
    <property type="entry name" value="edd"/>
    <property type="match status" value="1"/>
</dbReference>
<dbReference type="RefSeq" id="WP_344763944.1">
    <property type="nucleotide sequence ID" value="NZ_BAAAZE010000010.1"/>
</dbReference>
<dbReference type="PROSITE" id="PS00886">
    <property type="entry name" value="ILVD_EDD_1"/>
    <property type="match status" value="1"/>
</dbReference>
<dbReference type="PROSITE" id="PS00887">
    <property type="entry name" value="ILVD_EDD_2"/>
    <property type="match status" value="1"/>
</dbReference>
<dbReference type="Proteomes" id="UP001501353">
    <property type="component" value="Unassembled WGS sequence"/>
</dbReference>
<comment type="catalytic activity">
    <reaction evidence="9">
        <text>6-phospho-D-gluconate = 2-dehydro-3-deoxy-6-phospho-D-gluconate + H2O</text>
        <dbReference type="Rhea" id="RHEA:17277"/>
        <dbReference type="ChEBI" id="CHEBI:15377"/>
        <dbReference type="ChEBI" id="CHEBI:57569"/>
        <dbReference type="ChEBI" id="CHEBI:58759"/>
        <dbReference type="EC" id="4.2.1.12"/>
    </reaction>
</comment>
<organism evidence="13 14">
    <name type="scientific">Actimicrobium antarcticum</name>
    <dbReference type="NCBI Taxonomy" id="1051899"/>
    <lineage>
        <taxon>Bacteria</taxon>
        <taxon>Pseudomonadati</taxon>
        <taxon>Pseudomonadota</taxon>
        <taxon>Betaproteobacteria</taxon>
        <taxon>Burkholderiales</taxon>
        <taxon>Oxalobacteraceae</taxon>
        <taxon>Actimicrobium</taxon>
    </lineage>
</organism>
<dbReference type="InterPro" id="IPR037237">
    <property type="entry name" value="IlvD/EDD_N"/>
</dbReference>
<keyword evidence="6 9" id="KW-0311">Gluconate utilization</keyword>
<dbReference type="Pfam" id="PF24877">
    <property type="entry name" value="ILV_EDD_C"/>
    <property type="match status" value="1"/>
</dbReference>
<keyword evidence="8 9" id="KW-0119">Carbohydrate metabolism</keyword>
<dbReference type="InterPro" id="IPR000581">
    <property type="entry name" value="ILV_EDD_N"/>
</dbReference>
<evidence type="ECO:0000313" key="14">
    <source>
        <dbReference type="Proteomes" id="UP001501353"/>
    </source>
</evidence>
<evidence type="ECO:0000256" key="7">
    <source>
        <dbReference type="ARBA" id="ARBA00023239"/>
    </source>
</evidence>
<evidence type="ECO:0000256" key="2">
    <source>
        <dbReference type="ARBA" id="ARBA00022485"/>
    </source>
</evidence>
<dbReference type="InterPro" id="IPR004786">
    <property type="entry name" value="6-phosphgluc_deHydtase"/>
</dbReference>
<dbReference type="SUPFAM" id="SSF143975">
    <property type="entry name" value="IlvD/EDD N-terminal domain-like"/>
    <property type="match status" value="1"/>
</dbReference>
<evidence type="ECO:0000256" key="1">
    <source>
        <dbReference type="ARBA" id="ARBA00006486"/>
    </source>
</evidence>
<keyword evidence="3 9" id="KW-0479">Metal-binding</keyword>
<dbReference type="InterPro" id="IPR042096">
    <property type="entry name" value="Dihydro-acid_dehy_C"/>
</dbReference>
<comment type="caution">
    <text evidence="13">The sequence shown here is derived from an EMBL/GenBank/DDBJ whole genome shotgun (WGS) entry which is preliminary data.</text>
</comment>
<evidence type="ECO:0000256" key="3">
    <source>
        <dbReference type="ARBA" id="ARBA00022723"/>
    </source>
</evidence>
<comment type="function">
    <text evidence="9">Catalyzes the dehydration of 6-phospho-D-gluconate to 2-dehydro-3-deoxy-6-phospho-D-gluconate.</text>
</comment>
<dbReference type="SUPFAM" id="SSF52016">
    <property type="entry name" value="LeuD/IlvD-like"/>
    <property type="match status" value="1"/>
</dbReference>
<evidence type="ECO:0000259" key="12">
    <source>
        <dbReference type="Pfam" id="PF24877"/>
    </source>
</evidence>
<keyword evidence="4 9" id="KW-0408">Iron</keyword>
<dbReference type="InterPro" id="IPR020558">
    <property type="entry name" value="DiOHA_6PGluconate_deHydtase_CS"/>
</dbReference>
<dbReference type="EC" id="4.2.1.12" evidence="9 10"/>
<evidence type="ECO:0000256" key="4">
    <source>
        <dbReference type="ARBA" id="ARBA00023004"/>
    </source>
</evidence>
<evidence type="ECO:0000256" key="6">
    <source>
        <dbReference type="ARBA" id="ARBA00023064"/>
    </source>
</evidence>
<accession>A0ABP7TLL2</accession>
<evidence type="ECO:0000256" key="8">
    <source>
        <dbReference type="ARBA" id="ARBA00023277"/>
    </source>
</evidence>